<dbReference type="AlphaFoldDB" id="A0A1L3MPS2"/>
<protein>
    <submittedName>
        <fullName evidence="3">Sporulation protein YqfD</fullName>
    </submittedName>
</protein>
<dbReference type="PIRSF" id="PIRSF029895">
    <property type="entry name" value="SpoIV"/>
    <property type="match status" value="1"/>
</dbReference>
<organism evidence="3 4">
    <name type="scientific">Bacillus weihaiensis</name>
    <dbReference type="NCBI Taxonomy" id="1547283"/>
    <lineage>
        <taxon>Bacteria</taxon>
        <taxon>Bacillati</taxon>
        <taxon>Bacillota</taxon>
        <taxon>Bacilli</taxon>
        <taxon>Bacillales</taxon>
        <taxon>Bacillaceae</taxon>
        <taxon>Bacillus</taxon>
    </lineage>
</organism>
<sequence length="395" mass="45212">MKNQWTSFLFGIVKVNINGRGTERFLNDCMRSNITIWSVKRSENTGLSFYIRLQDVHALRAIVRNSECSCRFQKRIGFPFLIKKSWRNNGFVLGVIGFFAVICILSNMIWGIEVKGASPETEHLIKKELSKIGVKTGKFQFLVDNPDDIQKSLTDTISQITWVGVELTGTTYHLKVVEKNQPEEEELVSPRHIVANKKAVIKKMFVEQGQPLTTLNEHVEKGQVLVSGLIGKEEEQKEVAAKAEIYGETWYKSTISIPLNTTFQVLTGDTKEKYFLRFGSFNLPLWGFGGKEFTTFETEDDEHSLKFLNFTLPISFIKETILEKEEVEREYTFKQAKEAALDRGKKEIEDQLDEDEEVIGEKVLHEKEENGKVKLTVLYQVLENIVKTTPIVQGD</sequence>
<evidence type="ECO:0000256" key="2">
    <source>
        <dbReference type="SAM" id="Phobius"/>
    </source>
</evidence>
<feature type="transmembrane region" description="Helical" evidence="2">
    <location>
        <begin position="91"/>
        <end position="112"/>
    </location>
</feature>
<evidence type="ECO:0000313" key="3">
    <source>
        <dbReference type="EMBL" id="APH04338.1"/>
    </source>
</evidence>
<dbReference type="EMBL" id="CP016020">
    <property type="protein sequence ID" value="APH04338.1"/>
    <property type="molecule type" value="Genomic_DNA"/>
</dbReference>
<dbReference type="NCBIfam" id="TIGR02876">
    <property type="entry name" value="spore_yqfD"/>
    <property type="match status" value="1"/>
</dbReference>
<keyword evidence="4" id="KW-1185">Reference proteome</keyword>
<keyword evidence="1" id="KW-0175">Coiled coil</keyword>
<keyword evidence="2" id="KW-0812">Transmembrane</keyword>
<keyword evidence="2" id="KW-0472">Membrane</keyword>
<evidence type="ECO:0000256" key="1">
    <source>
        <dbReference type="SAM" id="Coils"/>
    </source>
</evidence>
<dbReference type="OrthoDB" id="1640349at2"/>
<dbReference type="KEGG" id="bwh:A9C19_06025"/>
<evidence type="ECO:0000313" key="4">
    <source>
        <dbReference type="Proteomes" id="UP000181936"/>
    </source>
</evidence>
<dbReference type="Pfam" id="PF06898">
    <property type="entry name" value="YqfD"/>
    <property type="match status" value="1"/>
</dbReference>
<feature type="coiled-coil region" evidence="1">
    <location>
        <begin position="317"/>
        <end position="354"/>
    </location>
</feature>
<dbReference type="RefSeq" id="WP_072579129.1">
    <property type="nucleotide sequence ID" value="NZ_CP016020.1"/>
</dbReference>
<reference evidence="3 4" key="1">
    <citation type="journal article" date="2016" name="Sci. Rep.">
        <title>Complete genome sequence and transcriptomic analysis of a novel marine strain Bacillus weihaiensis reveals the mechanism of brown algae degradation.</title>
        <authorList>
            <person name="Zhu Y."/>
            <person name="Chen P."/>
            <person name="Bao Y."/>
            <person name="Men Y."/>
            <person name="Zeng Y."/>
            <person name="Yang J."/>
            <person name="Sun J."/>
            <person name="Sun Y."/>
        </authorList>
    </citation>
    <scope>NUCLEOTIDE SEQUENCE [LARGE SCALE GENOMIC DNA]</scope>
    <source>
        <strain evidence="3 4">Alg07</strain>
    </source>
</reference>
<proteinExistence type="predicted"/>
<accession>A0A1L3MPS2</accession>
<gene>
    <name evidence="3" type="ORF">A9C19_06025</name>
</gene>
<dbReference type="InterPro" id="IPR010690">
    <property type="entry name" value="YqfD"/>
</dbReference>
<keyword evidence="2" id="KW-1133">Transmembrane helix</keyword>
<dbReference type="STRING" id="1547283.A9C19_06025"/>
<dbReference type="Proteomes" id="UP000181936">
    <property type="component" value="Chromosome"/>
</dbReference>
<name>A0A1L3MPS2_9BACI</name>